<accession>A0ABY7HIP1</accession>
<feature type="domain" description="Succinylglutamate desuccinylase/Aspartoacylase catalytic" evidence="5">
    <location>
        <begin position="45"/>
        <end position="252"/>
    </location>
</feature>
<reference evidence="6" key="1">
    <citation type="submission" date="2022-11" db="EMBL/GenBank/DDBJ databases">
        <title>Minimal conservation of predation-associated metabolite biosynthetic gene clusters underscores biosynthetic potential of Myxococcota including descriptions for ten novel species: Archangium lansinium sp. nov., Myxococcus landrumus sp. nov., Nannocystis bai.</title>
        <authorList>
            <person name="Ahearne A."/>
            <person name="Stevens C."/>
            <person name="Dowd S."/>
        </authorList>
    </citation>
    <scope>NUCLEOTIDE SEQUENCE</scope>
    <source>
        <strain evidence="6">Fl3</strain>
    </source>
</reference>
<keyword evidence="7" id="KW-1185">Reference proteome</keyword>
<evidence type="ECO:0000256" key="1">
    <source>
        <dbReference type="ARBA" id="ARBA00001947"/>
    </source>
</evidence>
<evidence type="ECO:0000256" key="4">
    <source>
        <dbReference type="ARBA" id="ARBA00022833"/>
    </source>
</evidence>
<dbReference type="PANTHER" id="PTHR37326">
    <property type="entry name" value="BLL3975 PROTEIN"/>
    <property type="match status" value="1"/>
</dbReference>
<keyword evidence="2" id="KW-0479">Metal-binding</keyword>
<gene>
    <name evidence="6" type="ORF">O0S08_21620</name>
</gene>
<name>A0ABY7HIP1_9BACT</name>
<dbReference type="PANTHER" id="PTHR37326:SF1">
    <property type="entry name" value="BLL3975 PROTEIN"/>
    <property type="match status" value="1"/>
</dbReference>
<protein>
    <submittedName>
        <fullName evidence="6">Succinylglutamate desuccinylase/aspartoacylase family protein</fullName>
    </submittedName>
</protein>
<dbReference type="RefSeq" id="WP_269041097.1">
    <property type="nucleotide sequence ID" value="NZ_CP114040.1"/>
</dbReference>
<proteinExistence type="predicted"/>
<keyword evidence="4" id="KW-0862">Zinc</keyword>
<dbReference type="Gene3D" id="3.40.630.10">
    <property type="entry name" value="Zn peptidases"/>
    <property type="match status" value="1"/>
</dbReference>
<evidence type="ECO:0000259" key="5">
    <source>
        <dbReference type="Pfam" id="PF24827"/>
    </source>
</evidence>
<evidence type="ECO:0000313" key="7">
    <source>
        <dbReference type="Proteomes" id="UP001164459"/>
    </source>
</evidence>
<dbReference type="Pfam" id="PF24827">
    <property type="entry name" value="AstE_AspA_cat"/>
    <property type="match status" value="1"/>
</dbReference>
<evidence type="ECO:0000313" key="6">
    <source>
        <dbReference type="EMBL" id="WAS98739.1"/>
    </source>
</evidence>
<evidence type="ECO:0000256" key="3">
    <source>
        <dbReference type="ARBA" id="ARBA00022801"/>
    </source>
</evidence>
<dbReference type="InterPro" id="IPR055438">
    <property type="entry name" value="AstE_AspA_cat"/>
</dbReference>
<dbReference type="EMBL" id="CP114040">
    <property type="protein sequence ID" value="WAS98739.1"/>
    <property type="molecule type" value="Genomic_DNA"/>
</dbReference>
<evidence type="ECO:0000256" key="2">
    <source>
        <dbReference type="ARBA" id="ARBA00022723"/>
    </source>
</evidence>
<organism evidence="6 7">
    <name type="scientific">Nannocystis punicea</name>
    <dbReference type="NCBI Taxonomy" id="2995304"/>
    <lineage>
        <taxon>Bacteria</taxon>
        <taxon>Pseudomonadati</taxon>
        <taxon>Myxococcota</taxon>
        <taxon>Polyangia</taxon>
        <taxon>Nannocystales</taxon>
        <taxon>Nannocystaceae</taxon>
        <taxon>Nannocystis</taxon>
    </lineage>
</organism>
<comment type="cofactor">
    <cofactor evidence="1">
        <name>Zn(2+)</name>
        <dbReference type="ChEBI" id="CHEBI:29105"/>
    </cofactor>
</comment>
<dbReference type="InterPro" id="IPR053138">
    <property type="entry name" value="N-alpha-Ac-DABA_deacetylase"/>
</dbReference>
<keyword evidence="3" id="KW-0378">Hydrolase</keyword>
<dbReference type="Proteomes" id="UP001164459">
    <property type="component" value="Chromosome"/>
</dbReference>
<dbReference type="SUPFAM" id="SSF53187">
    <property type="entry name" value="Zn-dependent exopeptidases"/>
    <property type="match status" value="1"/>
</dbReference>
<sequence length="370" mass="39820">MTTSFALGDVVAAPGELVHGWFELATLPTGHLERLPIVLVHGREPGPTVWITANIHGDEVTGLSVVHGLLEQGLAEQLRGTLVAIPSLNPAGLHARQRVSYLDRRDPNRLFPDFPPEPGQSSSDHPAVLEAGYARLFAEMRRADFLVDLHCYGLRACCFIIRDRVLYRRPEDLPAARELADRLDALCAWSGLPVVNEIPSDRYLQARLHRSVSGTALLQAGIPAITVELGLTGAVDPAARQAGIVACLNVLRGAGMLPGALEPLVGIPIPRVEFPVMRALVPRARATGIVHYHVEPGDLVRVGDRLATLSDIHGRSLPAGGDIRADVDGWILALPHGVLCYEGEAVVHMAVPDDGPPVELDPHYDPASAR</sequence>